<evidence type="ECO:0000313" key="3">
    <source>
        <dbReference type="EMBL" id="RII95951.1"/>
    </source>
</evidence>
<comment type="caution">
    <text evidence="3">The sequence shown here is derived from an EMBL/GenBank/DDBJ whole genome shotgun (WGS) entry which is preliminary data.</text>
</comment>
<sequence length="94" mass="9877">ELRPAVVNLPHLVVGRALVDAVHAHGARVAAWTVDEPAQMEWLASIGVDAITTNRLATLLDVLARRAADPAAADARATAPAAERTRARAAARDL</sequence>
<feature type="non-terminal residue" evidence="3">
    <location>
        <position position="94"/>
    </location>
</feature>
<feature type="non-terminal residue" evidence="3">
    <location>
        <position position="1"/>
    </location>
</feature>
<dbReference type="Proteomes" id="UP000266634">
    <property type="component" value="Unassembled WGS sequence"/>
</dbReference>
<feature type="compositionally biased region" description="Basic and acidic residues" evidence="1">
    <location>
        <begin position="83"/>
        <end position="94"/>
    </location>
</feature>
<feature type="region of interest" description="Disordered" evidence="1">
    <location>
        <begin position="71"/>
        <end position="94"/>
    </location>
</feature>
<dbReference type="GO" id="GO:0008081">
    <property type="term" value="F:phosphoric diester hydrolase activity"/>
    <property type="evidence" value="ECO:0007669"/>
    <property type="project" value="InterPro"/>
</dbReference>
<evidence type="ECO:0000313" key="4">
    <source>
        <dbReference type="Proteomes" id="UP000266634"/>
    </source>
</evidence>
<reference evidence="3 4" key="1">
    <citation type="submission" date="2018-08" db="EMBL/GenBank/DDBJ databases">
        <title>Genome Sequence of Clavibacter michiganensis Subspecies type strains, and the Atypical Peach-Colored Strains Isolated from Tomato.</title>
        <authorList>
            <person name="Osdaghi E."/>
            <person name="Portier P."/>
            <person name="Briand M."/>
            <person name="Jacques M.-A."/>
        </authorList>
    </citation>
    <scope>NUCLEOTIDE SEQUENCE [LARGE SCALE GENOMIC DNA]</scope>
    <source>
        <strain evidence="3 4">CFBP 6488</strain>
    </source>
</reference>
<accession>A0A399NQ01</accession>
<dbReference type="GO" id="GO:0006629">
    <property type="term" value="P:lipid metabolic process"/>
    <property type="evidence" value="ECO:0007669"/>
    <property type="project" value="InterPro"/>
</dbReference>
<dbReference type="InterPro" id="IPR017946">
    <property type="entry name" value="PLC-like_Pdiesterase_TIM-brl"/>
</dbReference>
<dbReference type="Pfam" id="PF03009">
    <property type="entry name" value="GDPD"/>
    <property type="match status" value="1"/>
</dbReference>
<feature type="domain" description="GP-PDE" evidence="2">
    <location>
        <begin position="11"/>
        <end position="57"/>
    </location>
</feature>
<evidence type="ECO:0000259" key="2">
    <source>
        <dbReference type="Pfam" id="PF03009"/>
    </source>
</evidence>
<dbReference type="Gene3D" id="3.20.20.190">
    <property type="entry name" value="Phosphatidylinositol (PI) phosphodiesterase"/>
    <property type="match status" value="1"/>
</dbReference>
<feature type="compositionally biased region" description="Low complexity" evidence="1">
    <location>
        <begin position="71"/>
        <end position="82"/>
    </location>
</feature>
<name>A0A399NQ01_9MICO</name>
<proteinExistence type="predicted"/>
<dbReference type="AlphaFoldDB" id="A0A399NQ01"/>
<dbReference type="EMBL" id="QWEA01001848">
    <property type="protein sequence ID" value="RII95951.1"/>
    <property type="molecule type" value="Genomic_DNA"/>
</dbReference>
<dbReference type="InterPro" id="IPR030395">
    <property type="entry name" value="GP_PDE_dom"/>
</dbReference>
<dbReference type="SUPFAM" id="SSF51695">
    <property type="entry name" value="PLC-like phosphodiesterases"/>
    <property type="match status" value="1"/>
</dbReference>
<evidence type="ECO:0000256" key="1">
    <source>
        <dbReference type="SAM" id="MobiDB-lite"/>
    </source>
</evidence>
<gene>
    <name evidence="3" type="ORF">DZF93_21165</name>
</gene>
<organism evidence="3 4">
    <name type="scientific">Clavibacter michiganensis subsp. insidiosus</name>
    <dbReference type="NCBI Taxonomy" id="33014"/>
    <lineage>
        <taxon>Bacteria</taxon>
        <taxon>Bacillati</taxon>
        <taxon>Actinomycetota</taxon>
        <taxon>Actinomycetes</taxon>
        <taxon>Micrococcales</taxon>
        <taxon>Microbacteriaceae</taxon>
        <taxon>Clavibacter</taxon>
    </lineage>
</organism>
<protein>
    <submittedName>
        <fullName evidence="3">Inositol monophosphatase</fullName>
    </submittedName>
</protein>